<organism evidence="3 4">
    <name type="scientific">Plectosphaerella cucumerina</name>
    <dbReference type="NCBI Taxonomy" id="40658"/>
    <lineage>
        <taxon>Eukaryota</taxon>
        <taxon>Fungi</taxon>
        <taxon>Dikarya</taxon>
        <taxon>Ascomycota</taxon>
        <taxon>Pezizomycotina</taxon>
        <taxon>Sordariomycetes</taxon>
        <taxon>Hypocreomycetidae</taxon>
        <taxon>Glomerellales</taxon>
        <taxon>Plectosphaerellaceae</taxon>
        <taxon>Plectosphaerella</taxon>
    </lineage>
</organism>
<dbReference type="AlphaFoldDB" id="A0A8K0X8Y2"/>
<dbReference type="GO" id="GO:0071014">
    <property type="term" value="C:post-mRNA release spliceosomal complex"/>
    <property type="evidence" value="ECO:0007669"/>
    <property type="project" value="TreeGrafter"/>
</dbReference>
<dbReference type="OrthoDB" id="360327at2759"/>
<dbReference type="PANTHER" id="PTHR12111:SF2">
    <property type="entry name" value="SPLICING FACTOR YJU2B-RELATED"/>
    <property type="match status" value="1"/>
</dbReference>
<evidence type="ECO:0000313" key="4">
    <source>
        <dbReference type="Proteomes" id="UP000813385"/>
    </source>
</evidence>
<reference evidence="3" key="1">
    <citation type="journal article" date="2021" name="Nat. Commun.">
        <title>Genetic determinants of endophytism in the Arabidopsis root mycobiome.</title>
        <authorList>
            <person name="Mesny F."/>
            <person name="Miyauchi S."/>
            <person name="Thiergart T."/>
            <person name="Pickel B."/>
            <person name="Atanasova L."/>
            <person name="Karlsson M."/>
            <person name="Huettel B."/>
            <person name="Barry K.W."/>
            <person name="Haridas S."/>
            <person name="Chen C."/>
            <person name="Bauer D."/>
            <person name="Andreopoulos W."/>
            <person name="Pangilinan J."/>
            <person name="LaButti K."/>
            <person name="Riley R."/>
            <person name="Lipzen A."/>
            <person name="Clum A."/>
            <person name="Drula E."/>
            <person name="Henrissat B."/>
            <person name="Kohler A."/>
            <person name="Grigoriev I.V."/>
            <person name="Martin F.M."/>
            <person name="Hacquard S."/>
        </authorList>
    </citation>
    <scope>NUCLEOTIDE SEQUENCE</scope>
    <source>
        <strain evidence="3">MPI-CAGE-AT-0016</strain>
    </source>
</reference>
<feature type="region of interest" description="Disordered" evidence="2">
    <location>
        <begin position="302"/>
        <end position="357"/>
    </location>
</feature>
<dbReference type="EMBL" id="JAGPXD010000001">
    <property type="protein sequence ID" value="KAH7376322.1"/>
    <property type="molecule type" value="Genomic_DNA"/>
</dbReference>
<evidence type="ECO:0000313" key="3">
    <source>
        <dbReference type="EMBL" id="KAH7376322.1"/>
    </source>
</evidence>
<sequence length="357" mass="39138">MQGFNMGRYVPPDLEGTTSGNKLHSRPPPGRSLSKPGVQTVRFEMPYAIWCLSCPRPTLIGQGVRFNAEKRRAGAYHSTPIWSFRMRHADCGGALEIRTDPQNTAYVVVSGARRRDTAEGDEELARARGQEVILSDAEREALRDNAFASLERTIEDREALRIATDRIDELEDVSKRQWDDPGARNSELRKAFRVGRKERDAQAVVDEALQDTMGLGFELLPASENDARRAALVDFGGAEIVDAALKKPLFPASAEKKKPPVAKKGSSAAASLPKGTPKAEMLAAKRREGFVSEIVGNTRLVNDPFMLDGKPEHKVSGPARIPGIKRKRQEDPAPEETRKPPGPSSSTALVAYDSDSD</sequence>
<proteinExistence type="inferred from homology"/>
<dbReference type="GO" id="GO:0005684">
    <property type="term" value="C:U2-type spliceosomal complex"/>
    <property type="evidence" value="ECO:0007669"/>
    <property type="project" value="TreeGrafter"/>
</dbReference>
<dbReference type="PANTHER" id="PTHR12111">
    <property type="entry name" value="SPLICING FACTOR YJU2"/>
    <property type="match status" value="1"/>
</dbReference>
<comment type="similarity">
    <text evidence="1">Belongs to the CWC16 family.</text>
</comment>
<feature type="compositionally biased region" description="Basic and acidic residues" evidence="2">
    <location>
        <begin position="328"/>
        <end position="339"/>
    </location>
</feature>
<name>A0A8K0X8Y2_9PEZI</name>
<gene>
    <name evidence="3" type="ORF">B0T11DRAFT_250715</name>
</gene>
<evidence type="ECO:0000256" key="2">
    <source>
        <dbReference type="SAM" id="MobiDB-lite"/>
    </source>
</evidence>
<feature type="region of interest" description="Disordered" evidence="2">
    <location>
        <begin position="1"/>
        <end position="37"/>
    </location>
</feature>
<dbReference type="Pfam" id="PF04502">
    <property type="entry name" value="Saf4_Yju2"/>
    <property type="match status" value="1"/>
</dbReference>
<protein>
    <submittedName>
        <fullName evidence="3">CWC16 protein</fullName>
    </submittedName>
</protein>
<dbReference type="InterPro" id="IPR007590">
    <property type="entry name" value="Saf4/Yju2"/>
</dbReference>
<dbReference type="GO" id="GO:0000398">
    <property type="term" value="P:mRNA splicing, via spliceosome"/>
    <property type="evidence" value="ECO:0007669"/>
    <property type="project" value="InterPro"/>
</dbReference>
<keyword evidence="4" id="KW-1185">Reference proteome</keyword>
<evidence type="ECO:0000256" key="1">
    <source>
        <dbReference type="ARBA" id="ARBA00005595"/>
    </source>
</evidence>
<comment type="caution">
    <text evidence="3">The sequence shown here is derived from an EMBL/GenBank/DDBJ whole genome shotgun (WGS) entry which is preliminary data.</text>
</comment>
<feature type="region of interest" description="Disordered" evidence="2">
    <location>
        <begin position="254"/>
        <end position="277"/>
    </location>
</feature>
<accession>A0A8K0X8Y2</accession>
<dbReference type="Proteomes" id="UP000813385">
    <property type="component" value="Unassembled WGS sequence"/>
</dbReference>